<sequence length="75" mass="8810">MCREFSQVVNNTQQANGPQRRVHDGPIWPNRIPYNSTKRRRRLGITFRSALITREYNGWKMRKVQQGNEGNAKVP</sequence>
<evidence type="ECO:0000313" key="3">
    <source>
        <dbReference type="Proteomes" id="UP001234178"/>
    </source>
</evidence>
<evidence type="ECO:0000313" key="2">
    <source>
        <dbReference type="EMBL" id="KAK4005451.1"/>
    </source>
</evidence>
<feature type="region of interest" description="Disordered" evidence="1">
    <location>
        <begin position="1"/>
        <end position="33"/>
    </location>
</feature>
<name>A0ABQ9YXU5_9CRUS</name>
<protein>
    <submittedName>
        <fullName evidence="2">Uncharacterized protein</fullName>
    </submittedName>
</protein>
<comment type="caution">
    <text evidence="2">The sequence shown here is derived from an EMBL/GenBank/DDBJ whole genome shotgun (WGS) entry which is preliminary data.</text>
</comment>
<gene>
    <name evidence="2" type="ORF">OUZ56_007163</name>
</gene>
<reference evidence="2 3" key="1">
    <citation type="journal article" date="2023" name="Nucleic Acids Res.">
        <title>The hologenome of Daphnia magna reveals possible DNA methylation and microbiome-mediated evolution of the host genome.</title>
        <authorList>
            <person name="Chaturvedi A."/>
            <person name="Li X."/>
            <person name="Dhandapani V."/>
            <person name="Marshall H."/>
            <person name="Kissane S."/>
            <person name="Cuenca-Cambronero M."/>
            <person name="Asole G."/>
            <person name="Calvet F."/>
            <person name="Ruiz-Romero M."/>
            <person name="Marangio P."/>
            <person name="Guigo R."/>
            <person name="Rago D."/>
            <person name="Mirbahai L."/>
            <person name="Eastwood N."/>
            <person name="Colbourne J.K."/>
            <person name="Zhou J."/>
            <person name="Mallon E."/>
            <person name="Orsini L."/>
        </authorList>
    </citation>
    <scope>NUCLEOTIDE SEQUENCE [LARGE SCALE GENOMIC DNA]</scope>
    <source>
        <strain evidence="2">LRV0_1</strain>
    </source>
</reference>
<dbReference type="Proteomes" id="UP001234178">
    <property type="component" value="Unassembled WGS sequence"/>
</dbReference>
<proteinExistence type="predicted"/>
<keyword evidence="3" id="KW-1185">Reference proteome</keyword>
<accession>A0ABQ9YXU5</accession>
<dbReference type="EMBL" id="JAOYFB010000001">
    <property type="protein sequence ID" value="KAK4005451.1"/>
    <property type="molecule type" value="Genomic_DNA"/>
</dbReference>
<evidence type="ECO:0000256" key="1">
    <source>
        <dbReference type="SAM" id="MobiDB-lite"/>
    </source>
</evidence>
<feature type="compositionally biased region" description="Polar residues" evidence="1">
    <location>
        <begin position="7"/>
        <end position="17"/>
    </location>
</feature>
<organism evidence="2 3">
    <name type="scientific">Daphnia magna</name>
    <dbReference type="NCBI Taxonomy" id="35525"/>
    <lineage>
        <taxon>Eukaryota</taxon>
        <taxon>Metazoa</taxon>
        <taxon>Ecdysozoa</taxon>
        <taxon>Arthropoda</taxon>
        <taxon>Crustacea</taxon>
        <taxon>Branchiopoda</taxon>
        <taxon>Diplostraca</taxon>
        <taxon>Cladocera</taxon>
        <taxon>Anomopoda</taxon>
        <taxon>Daphniidae</taxon>
        <taxon>Daphnia</taxon>
    </lineage>
</organism>